<reference evidence="2" key="1">
    <citation type="submission" date="2021-10" db="EMBL/GenBank/DDBJ databases">
        <title>Tropical sea cucumber genome reveals ecological adaptation and Cuvierian tubules defense mechanism.</title>
        <authorList>
            <person name="Chen T."/>
        </authorList>
    </citation>
    <scope>NUCLEOTIDE SEQUENCE</scope>
    <source>
        <strain evidence="2">Nanhai2018</strain>
        <tissue evidence="2">Muscle</tissue>
    </source>
</reference>
<dbReference type="Proteomes" id="UP001152320">
    <property type="component" value="Chromosome 3"/>
</dbReference>
<evidence type="ECO:0000313" key="2">
    <source>
        <dbReference type="EMBL" id="KAJ8045676.1"/>
    </source>
</evidence>
<accession>A0A9Q1HI14</accession>
<sequence length="126" mass="14944">MSRWEGAVRAVESWGVGVSHPQYLVAVGKFSVCRQKGERERKRRGKEERRKRREKKGKERERKGVKGKTENEKKKRERENGSAWPVCYRLFRFSALHLIGPFKLKARRQIDYACDGRIRPYQRPSV</sequence>
<protein>
    <submittedName>
        <fullName evidence="2">Uncharacterized protein</fullName>
    </submittedName>
</protein>
<feature type="compositionally biased region" description="Basic and acidic residues" evidence="1">
    <location>
        <begin position="56"/>
        <end position="80"/>
    </location>
</feature>
<gene>
    <name evidence="2" type="ORF">HOLleu_08723</name>
</gene>
<keyword evidence="3" id="KW-1185">Reference proteome</keyword>
<evidence type="ECO:0000256" key="1">
    <source>
        <dbReference type="SAM" id="MobiDB-lite"/>
    </source>
</evidence>
<feature type="compositionally biased region" description="Basic and acidic residues" evidence="1">
    <location>
        <begin position="35"/>
        <end position="48"/>
    </location>
</feature>
<dbReference type="EMBL" id="JAIZAY010000003">
    <property type="protein sequence ID" value="KAJ8045676.1"/>
    <property type="molecule type" value="Genomic_DNA"/>
</dbReference>
<dbReference type="AlphaFoldDB" id="A0A9Q1HI14"/>
<name>A0A9Q1HI14_HOLLE</name>
<evidence type="ECO:0000313" key="3">
    <source>
        <dbReference type="Proteomes" id="UP001152320"/>
    </source>
</evidence>
<comment type="caution">
    <text evidence="2">The sequence shown here is derived from an EMBL/GenBank/DDBJ whole genome shotgun (WGS) entry which is preliminary data.</text>
</comment>
<organism evidence="2 3">
    <name type="scientific">Holothuria leucospilota</name>
    <name type="common">Black long sea cucumber</name>
    <name type="synonym">Mertensiothuria leucospilota</name>
    <dbReference type="NCBI Taxonomy" id="206669"/>
    <lineage>
        <taxon>Eukaryota</taxon>
        <taxon>Metazoa</taxon>
        <taxon>Echinodermata</taxon>
        <taxon>Eleutherozoa</taxon>
        <taxon>Echinozoa</taxon>
        <taxon>Holothuroidea</taxon>
        <taxon>Aspidochirotacea</taxon>
        <taxon>Aspidochirotida</taxon>
        <taxon>Holothuriidae</taxon>
        <taxon>Holothuria</taxon>
    </lineage>
</organism>
<feature type="region of interest" description="Disordered" evidence="1">
    <location>
        <begin position="35"/>
        <end position="80"/>
    </location>
</feature>
<proteinExistence type="predicted"/>